<evidence type="ECO:0000313" key="17">
    <source>
        <dbReference type="Proteomes" id="UP000291236"/>
    </source>
</evidence>
<dbReference type="Pfam" id="PF00199">
    <property type="entry name" value="Catalase"/>
    <property type="match status" value="1"/>
</dbReference>
<feature type="binding site" description="axial binding residue" evidence="12">
    <location>
        <position position="349"/>
    </location>
    <ligand>
        <name>heme</name>
        <dbReference type="ChEBI" id="CHEBI:30413"/>
    </ligand>
    <ligandPart>
        <name>Fe</name>
        <dbReference type="ChEBI" id="CHEBI:18248"/>
    </ligandPart>
</feature>
<feature type="active site" evidence="11">
    <location>
        <position position="142"/>
    </location>
</feature>
<dbReference type="InterPro" id="IPR002226">
    <property type="entry name" value="Catalase_haem_BS"/>
</dbReference>
<protein>
    <recommendedName>
        <fullName evidence="3 13">Catalase</fullName>
        <ecNumber evidence="3 13">1.11.1.6</ecNumber>
    </recommendedName>
</protein>
<evidence type="ECO:0000256" key="1">
    <source>
        <dbReference type="ARBA" id="ARBA00001971"/>
    </source>
</evidence>
<keyword evidence="17" id="KW-1185">Reference proteome</keyword>
<evidence type="ECO:0000256" key="4">
    <source>
        <dbReference type="ARBA" id="ARBA00022559"/>
    </source>
</evidence>
<dbReference type="RefSeq" id="WP_130607461.1">
    <property type="nucleotide sequence ID" value="NZ_AP019368.1"/>
</dbReference>
<dbReference type="PRINTS" id="PR00067">
    <property type="entry name" value="CATALASE"/>
</dbReference>
<dbReference type="GO" id="GO:0046872">
    <property type="term" value="F:metal ion binding"/>
    <property type="evidence" value="ECO:0007669"/>
    <property type="project" value="UniProtKB-KW"/>
</dbReference>
<evidence type="ECO:0000256" key="7">
    <source>
        <dbReference type="ARBA" id="ARBA00023002"/>
    </source>
</evidence>
<feature type="active site" evidence="11">
    <location>
        <position position="69"/>
    </location>
</feature>
<feature type="region of interest" description="Disordered" evidence="14">
    <location>
        <begin position="1"/>
        <end position="28"/>
    </location>
</feature>
<evidence type="ECO:0000256" key="3">
    <source>
        <dbReference type="ARBA" id="ARBA00012314"/>
    </source>
</evidence>
<evidence type="ECO:0000256" key="11">
    <source>
        <dbReference type="PIRSR" id="PIRSR038928-1"/>
    </source>
</evidence>
<dbReference type="InterPro" id="IPR018028">
    <property type="entry name" value="Catalase"/>
</dbReference>
<dbReference type="InterPro" id="IPR024711">
    <property type="entry name" value="Catalase_clade1/3"/>
</dbReference>
<dbReference type="EMBL" id="AP019368">
    <property type="protein sequence ID" value="BBH52732.1"/>
    <property type="molecule type" value="Genomic_DNA"/>
</dbReference>
<dbReference type="Pfam" id="PF06628">
    <property type="entry name" value="Catalase-rel"/>
    <property type="match status" value="1"/>
</dbReference>
<dbReference type="KEGG" id="sbf:JCM31447_11740"/>
<dbReference type="EC" id="1.11.1.6" evidence="3 13"/>
<evidence type="ECO:0000313" key="16">
    <source>
        <dbReference type="EMBL" id="BBH52732.1"/>
    </source>
</evidence>
<comment type="catalytic activity">
    <reaction evidence="10 13">
        <text>2 H2O2 = O2 + 2 H2O</text>
        <dbReference type="Rhea" id="RHEA:20309"/>
        <dbReference type="ChEBI" id="CHEBI:15377"/>
        <dbReference type="ChEBI" id="CHEBI:15379"/>
        <dbReference type="ChEBI" id="CHEBI:16240"/>
        <dbReference type="EC" id="1.11.1.6"/>
    </reaction>
</comment>
<feature type="domain" description="Catalase core" evidence="15">
    <location>
        <begin position="22"/>
        <end position="404"/>
    </location>
</feature>
<keyword evidence="9 13" id="KW-0376">Hydrogen peroxide</keyword>
<sequence length="499" mass="56876">MPDKNNSKPTHSHKSKLHQTISTNAGAPIPSNEHILTAGERGPVLLQDYFFLEKMAHFDRERIPERVVHAKGAGAYGYFEVTHDLTKYSKADFLSKVGLKTDVIVRFSTVGGEKGSSDFERDPRGFAIKFYTLEGNYDLVGNNLPVFFIRDPFKFPDMVHTHKRNPQSNLKDKNAFWDFNSLSPETTHMLTMLFSDRGTPKSYRNMHGFGVHTFKFVNKKNESHFLKWHFKSEAGIETYTDSEANLADVDGATRDLFEYINKGERAIWKAYVQIMPEKDALTYKFNPFDPTKVWLYSDYPLLPVGKLVLDRNPNNFFQEIEQLAFSPANFVPGIEASPDKLLQGRLFSYTDTQRHRLGANFALIPVNCPYAKKITNYQRDGAMRVDGNGGSSINYSPNSYGGPRSNPLKLEQAIVLSGNSCRSEYPKKDDFVQAGLLYKLFSETEKNNLTTNIAGHMKYIDKEIKVRQLGYFYQADKDYAMRIANILGISEKEIKAYMS</sequence>
<accession>A0A4P2VV14</accession>
<dbReference type="GO" id="GO:0042542">
    <property type="term" value="P:response to hydrogen peroxide"/>
    <property type="evidence" value="ECO:0007669"/>
    <property type="project" value="TreeGrafter"/>
</dbReference>
<dbReference type="PIRSF" id="PIRSF038928">
    <property type="entry name" value="Catalase_clade1-3"/>
    <property type="match status" value="1"/>
</dbReference>
<organism evidence="16 17">
    <name type="scientific">Fluviispira sanaruensis</name>
    <dbReference type="NCBI Taxonomy" id="2493639"/>
    <lineage>
        <taxon>Bacteria</taxon>
        <taxon>Pseudomonadati</taxon>
        <taxon>Bdellovibrionota</taxon>
        <taxon>Oligoflexia</taxon>
        <taxon>Silvanigrellales</taxon>
        <taxon>Silvanigrellaceae</taxon>
        <taxon>Fluviispira</taxon>
    </lineage>
</organism>
<dbReference type="GO" id="GO:0042744">
    <property type="term" value="P:hydrogen peroxide catabolic process"/>
    <property type="evidence" value="ECO:0007669"/>
    <property type="project" value="UniProtKB-KW"/>
</dbReference>
<proteinExistence type="inferred from homology"/>
<dbReference type="PANTHER" id="PTHR11465:SF9">
    <property type="entry name" value="CATALASE"/>
    <property type="match status" value="1"/>
</dbReference>
<dbReference type="OrthoDB" id="5287728at2"/>
<gene>
    <name evidence="16" type="ORF">JCM31447_11740</name>
</gene>
<dbReference type="SUPFAM" id="SSF56634">
    <property type="entry name" value="Heme-dependent catalase-like"/>
    <property type="match status" value="1"/>
</dbReference>
<keyword evidence="6 12" id="KW-0479">Metal-binding</keyword>
<keyword evidence="8 12" id="KW-0408">Iron</keyword>
<evidence type="ECO:0000259" key="15">
    <source>
        <dbReference type="SMART" id="SM01060"/>
    </source>
</evidence>
<keyword evidence="5 12" id="KW-0349">Heme</keyword>
<evidence type="ECO:0000256" key="2">
    <source>
        <dbReference type="ARBA" id="ARBA00005329"/>
    </source>
</evidence>
<keyword evidence="7 13" id="KW-0560">Oxidoreductase</keyword>
<dbReference type="InterPro" id="IPR010582">
    <property type="entry name" value="Catalase_immune_responsive"/>
</dbReference>
<dbReference type="GO" id="GO:0005737">
    <property type="term" value="C:cytoplasm"/>
    <property type="evidence" value="ECO:0007669"/>
    <property type="project" value="TreeGrafter"/>
</dbReference>
<dbReference type="PROSITE" id="PS00438">
    <property type="entry name" value="CATALASE_2"/>
    <property type="match status" value="1"/>
</dbReference>
<evidence type="ECO:0000256" key="13">
    <source>
        <dbReference type="RuleBase" id="RU000498"/>
    </source>
</evidence>
<evidence type="ECO:0000256" key="5">
    <source>
        <dbReference type="ARBA" id="ARBA00022617"/>
    </source>
</evidence>
<dbReference type="InterPro" id="IPR011614">
    <property type="entry name" value="Catalase_core"/>
</dbReference>
<dbReference type="InterPro" id="IPR024708">
    <property type="entry name" value="Catalase_AS"/>
</dbReference>
<evidence type="ECO:0000256" key="12">
    <source>
        <dbReference type="PIRSR" id="PIRSR038928-2"/>
    </source>
</evidence>
<keyword evidence="4 13" id="KW-0575">Peroxidase</keyword>
<name>A0A4P2VV14_FLUSA</name>
<dbReference type="FunFam" id="2.40.180.10:FF:000001">
    <property type="entry name" value="Catalase"/>
    <property type="match status" value="1"/>
</dbReference>
<evidence type="ECO:0000256" key="6">
    <source>
        <dbReference type="ARBA" id="ARBA00022723"/>
    </source>
</evidence>
<dbReference type="Gene3D" id="2.40.180.10">
    <property type="entry name" value="Catalase core domain"/>
    <property type="match status" value="1"/>
</dbReference>
<dbReference type="PROSITE" id="PS00437">
    <property type="entry name" value="CATALASE_1"/>
    <property type="match status" value="1"/>
</dbReference>
<dbReference type="InterPro" id="IPR020835">
    <property type="entry name" value="Catalase_sf"/>
</dbReference>
<evidence type="ECO:0000256" key="9">
    <source>
        <dbReference type="ARBA" id="ARBA00023324"/>
    </source>
</evidence>
<dbReference type="SMART" id="SM01060">
    <property type="entry name" value="Catalase"/>
    <property type="match status" value="1"/>
</dbReference>
<reference evidence="16 17" key="1">
    <citation type="submission" date="2018-12" db="EMBL/GenBank/DDBJ databases">
        <title>Rubrispira sanarue gen. nov., sp., nov., a member of the order Silvanigrellales, isolated from a brackish lake in Hamamatsu Japan.</title>
        <authorList>
            <person name="Maejima Y."/>
            <person name="Iino T."/>
            <person name="Muraguchi Y."/>
            <person name="Fukuda K."/>
            <person name="Nojiri H."/>
            <person name="Ohkuma M."/>
            <person name="Moriuchi R."/>
            <person name="Dohra H."/>
            <person name="Kimbara K."/>
            <person name="Shintani M."/>
        </authorList>
    </citation>
    <scope>NUCLEOTIDE SEQUENCE [LARGE SCALE GENOMIC DNA]</scope>
    <source>
        <strain evidence="16 17">RF1110005</strain>
    </source>
</reference>
<dbReference type="GO" id="GO:0004096">
    <property type="term" value="F:catalase activity"/>
    <property type="evidence" value="ECO:0007669"/>
    <property type="project" value="UniProtKB-EC"/>
</dbReference>
<dbReference type="Proteomes" id="UP000291236">
    <property type="component" value="Chromosome"/>
</dbReference>
<dbReference type="GO" id="GO:0020037">
    <property type="term" value="F:heme binding"/>
    <property type="evidence" value="ECO:0007669"/>
    <property type="project" value="InterPro"/>
</dbReference>
<evidence type="ECO:0000256" key="8">
    <source>
        <dbReference type="ARBA" id="ARBA00023004"/>
    </source>
</evidence>
<comment type="cofactor">
    <cofactor evidence="1 12">
        <name>heme</name>
        <dbReference type="ChEBI" id="CHEBI:30413"/>
    </cofactor>
</comment>
<evidence type="ECO:0000256" key="10">
    <source>
        <dbReference type="ARBA" id="ARBA00049254"/>
    </source>
</evidence>
<comment type="similarity">
    <text evidence="2 13">Belongs to the catalase family.</text>
</comment>
<dbReference type="PANTHER" id="PTHR11465">
    <property type="entry name" value="CATALASE"/>
    <property type="match status" value="1"/>
</dbReference>
<dbReference type="PROSITE" id="PS51402">
    <property type="entry name" value="CATALASE_3"/>
    <property type="match status" value="1"/>
</dbReference>
<evidence type="ECO:0000256" key="14">
    <source>
        <dbReference type="SAM" id="MobiDB-lite"/>
    </source>
</evidence>
<dbReference type="AlphaFoldDB" id="A0A4P2VV14"/>